<dbReference type="Proteomes" id="UP000186141">
    <property type="component" value="Unassembled WGS sequence"/>
</dbReference>
<dbReference type="SUPFAM" id="SSF55103">
    <property type="entry name" value="FAD-linked oxidases, C-terminal domain"/>
    <property type="match status" value="1"/>
</dbReference>
<dbReference type="Gene3D" id="3.30.465.10">
    <property type="match status" value="1"/>
</dbReference>
<dbReference type="FunFam" id="1.10.45.10:FF:000001">
    <property type="entry name" value="D-lactate dehydrogenase mitochondrial"/>
    <property type="match status" value="1"/>
</dbReference>
<dbReference type="SUPFAM" id="SSF56176">
    <property type="entry name" value="FAD-binding/transporter-associated domain-like"/>
    <property type="match status" value="1"/>
</dbReference>
<evidence type="ECO:0000256" key="2">
    <source>
        <dbReference type="ARBA" id="ARBA00008000"/>
    </source>
</evidence>
<dbReference type="InterPro" id="IPR016164">
    <property type="entry name" value="FAD-linked_Oxase-like_C"/>
</dbReference>
<keyword evidence="8" id="KW-1185">Reference proteome</keyword>
<accession>A0A1N7Q3Y2</accession>
<dbReference type="InterPro" id="IPR016171">
    <property type="entry name" value="Vanillyl_alc_oxidase_C-sub2"/>
</dbReference>
<evidence type="ECO:0000256" key="4">
    <source>
        <dbReference type="ARBA" id="ARBA00022827"/>
    </source>
</evidence>
<dbReference type="InterPro" id="IPR006094">
    <property type="entry name" value="Oxid_FAD_bind_N"/>
</dbReference>
<dbReference type="GO" id="GO:0016491">
    <property type="term" value="F:oxidoreductase activity"/>
    <property type="evidence" value="ECO:0007669"/>
    <property type="project" value="UniProtKB-KW"/>
</dbReference>
<reference evidence="7 8" key="1">
    <citation type="submission" date="2017-01" db="EMBL/GenBank/DDBJ databases">
        <authorList>
            <person name="Mah S.A."/>
            <person name="Swanson W.J."/>
            <person name="Moy G.W."/>
            <person name="Vacquier V.D."/>
        </authorList>
    </citation>
    <scope>NUCLEOTIDE SEQUENCE [LARGE SCALE GENOMIC DNA]</scope>
    <source>
        <strain evidence="7 8">DSM 26375</strain>
    </source>
</reference>
<dbReference type="Gene3D" id="3.30.70.2740">
    <property type="match status" value="1"/>
</dbReference>
<dbReference type="InterPro" id="IPR051264">
    <property type="entry name" value="FAD-oxidored/transferase_4"/>
</dbReference>
<dbReference type="InterPro" id="IPR036318">
    <property type="entry name" value="FAD-bd_PCMH-like_sf"/>
</dbReference>
<evidence type="ECO:0000256" key="3">
    <source>
        <dbReference type="ARBA" id="ARBA00022630"/>
    </source>
</evidence>
<evidence type="ECO:0000259" key="6">
    <source>
        <dbReference type="PROSITE" id="PS51387"/>
    </source>
</evidence>
<dbReference type="PANTHER" id="PTHR43716:SF1">
    <property type="entry name" value="D-2-HYDROXYGLUTARATE DEHYDROGENASE, MITOCHONDRIAL"/>
    <property type="match status" value="1"/>
</dbReference>
<keyword evidence="5" id="KW-0560">Oxidoreductase</keyword>
<dbReference type="OrthoDB" id="9811557at2"/>
<gene>
    <name evidence="7" type="ORF">SAMN05421774_10760</name>
</gene>
<dbReference type="STRING" id="1086013.SAMN05421774_10760"/>
<evidence type="ECO:0000313" key="8">
    <source>
        <dbReference type="Proteomes" id="UP000186141"/>
    </source>
</evidence>
<keyword evidence="4" id="KW-0274">FAD</keyword>
<dbReference type="Gene3D" id="1.10.45.10">
    <property type="entry name" value="Vanillyl-alcohol Oxidase, Chain A, domain 4"/>
    <property type="match status" value="1"/>
</dbReference>
<name>A0A1N7Q3Y2_9RHOB</name>
<sequence length="459" mass="48263">MTVAECLLEALGPDVVTIGDRIPERNRADWSGLPAVMPLALVRPRTTADVSAALRICHESATPLVTQGGLSGLCGGAHPLERGVALSLERMNRVLSVDVAQATLTAEAGCVLQVAQQAAADQGMMLAVDLGARGSCTLGGVISTNAGGNQVLRYGMARDHVLGVEAVLADGTVLPAMNRLLKNNVGLDLKQMFIGTEGTMGVVTQAVFRLQPRPTHGATAFVGVADSVAMLALLAQARKALGPALISFEVMWPSFYDIMRAGIGAAHPLAGSHGVYIVIETGGFDPTMRERLELCLADAMEAGLVEDAVIAGNLREERALWAVRESVSEYPRIIGKLTPFDIGIPLDRMAEAVATLETAIKARWPDAQALSYGHMGDSNLHLVVNVPSAGSAQPTKEIKALVYGLTRDYAGTVSAEHGIGLIKRDVIGYSRSPEELAAMRAVKAALDPRGILNPGKAFA</sequence>
<dbReference type="RefSeq" id="WP_076533108.1">
    <property type="nucleotide sequence ID" value="NZ_BMEH01000007.1"/>
</dbReference>
<keyword evidence="3" id="KW-0285">Flavoprotein</keyword>
<evidence type="ECO:0000256" key="5">
    <source>
        <dbReference type="ARBA" id="ARBA00023002"/>
    </source>
</evidence>
<dbReference type="Pfam" id="PF01565">
    <property type="entry name" value="FAD_binding_4"/>
    <property type="match status" value="1"/>
</dbReference>
<dbReference type="InterPro" id="IPR016167">
    <property type="entry name" value="FAD-bd_PCMH_sub1"/>
</dbReference>
<evidence type="ECO:0000256" key="1">
    <source>
        <dbReference type="ARBA" id="ARBA00001974"/>
    </source>
</evidence>
<dbReference type="Pfam" id="PF02913">
    <property type="entry name" value="FAD-oxidase_C"/>
    <property type="match status" value="1"/>
</dbReference>
<dbReference type="AlphaFoldDB" id="A0A1N7Q3Y2"/>
<dbReference type="PROSITE" id="PS51387">
    <property type="entry name" value="FAD_PCMH"/>
    <property type="match status" value="1"/>
</dbReference>
<dbReference type="InterPro" id="IPR016169">
    <property type="entry name" value="FAD-bd_PCMH_sub2"/>
</dbReference>
<dbReference type="Gene3D" id="3.30.43.10">
    <property type="entry name" value="Uridine Diphospho-n-acetylenolpyruvylglucosamine Reductase, domain 2"/>
    <property type="match status" value="1"/>
</dbReference>
<organism evidence="7 8">
    <name type="scientific">Gemmobacter megaterium</name>
    <dbReference type="NCBI Taxonomy" id="1086013"/>
    <lineage>
        <taxon>Bacteria</taxon>
        <taxon>Pseudomonadati</taxon>
        <taxon>Pseudomonadota</taxon>
        <taxon>Alphaproteobacteria</taxon>
        <taxon>Rhodobacterales</taxon>
        <taxon>Paracoccaceae</taxon>
        <taxon>Gemmobacter</taxon>
    </lineage>
</organism>
<protein>
    <submittedName>
        <fullName evidence="7">FAD/FMN-containing dehydrogenase</fullName>
    </submittedName>
</protein>
<dbReference type="InterPro" id="IPR016166">
    <property type="entry name" value="FAD-bd_PCMH"/>
</dbReference>
<dbReference type="GO" id="GO:0022904">
    <property type="term" value="P:respiratory electron transport chain"/>
    <property type="evidence" value="ECO:0007669"/>
    <property type="project" value="TreeGrafter"/>
</dbReference>
<dbReference type="InterPro" id="IPR004113">
    <property type="entry name" value="FAD-bd_oxidored_4_C"/>
</dbReference>
<dbReference type="PANTHER" id="PTHR43716">
    <property type="entry name" value="D-2-HYDROXYGLUTARATE DEHYDROGENASE, MITOCHONDRIAL"/>
    <property type="match status" value="1"/>
</dbReference>
<dbReference type="EMBL" id="FTOT01000007">
    <property type="protein sequence ID" value="SIT17554.1"/>
    <property type="molecule type" value="Genomic_DNA"/>
</dbReference>
<comment type="similarity">
    <text evidence="2">Belongs to the FAD-binding oxidoreductase/transferase type 4 family.</text>
</comment>
<evidence type="ECO:0000313" key="7">
    <source>
        <dbReference type="EMBL" id="SIT17554.1"/>
    </source>
</evidence>
<proteinExistence type="inferred from homology"/>
<dbReference type="Gene3D" id="3.30.70.2190">
    <property type="match status" value="1"/>
</dbReference>
<comment type="cofactor">
    <cofactor evidence="1">
        <name>FAD</name>
        <dbReference type="ChEBI" id="CHEBI:57692"/>
    </cofactor>
</comment>
<feature type="domain" description="FAD-binding PCMH-type" evidence="6">
    <location>
        <begin position="34"/>
        <end position="213"/>
    </location>
</feature>
<dbReference type="GO" id="GO:0071949">
    <property type="term" value="F:FAD binding"/>
    <property type="evidence" value="ECO:0007669"/>
    <property type="project" value="InterPro"/>
</dbReference>